<feature type="domain" description="Pseudouridine synthase RsuA/RluA-like" evidence="4">
    <location>
        <begin position="8"/>
        <end position="156"/>
    </location>
</feature>
<proteinExistence type="inferred from homology"/>
<dbReference type="SUPFAM" id="SSF55120">
    <property type="entry name" value="Pseudouridine synthase"/>
    <property type="match status" value="1"/>
</dbReference>
<comment type="caution">
    <text evidence="5">The sequence shown here is derived from an EMBL/GenBank/DDBJ whole genome shotgun (WGS) entry which is preliminary data.</text>
</comment>
<dbReference type="InterPro" id="IPR050343">
    <property type="entry name" value="RsuA_PseudoU_synthase"/>
</dbReference>
<dbReference type="RefSeq" id="WP_215235960.1">
    <property type="nucleotide sequence ID" value="NZ_CAJRAU010000008.1"/>
</dbReference>
<evidence type="ECO:0000313" key="5">
    <source>
        <dbReference type="EMBL" id="CAG5073190.1"/>
    </source>
</evidence>
<dbReference type="Proteomes" id="UP000679725">
    <property type="component" value="Unassembled WGS sequence"/>
</dbReference>
<dbReference type="PANTHER" id="PTHR47683:SF2">
    <property type="entry name" value="RNA-BINDING S4 DOMAIN-CONTAINING PROTEIN"/>
    <property type="match status" value="1"/>
</dbReference>
<organism evidence="5 6">
    <name type="scientific">Dyadobacter linearis</name>
    <dbReference type="NCBI Taxonomy" id="2823330"/>
    <lineage>
        <taxon>Bacteria</taxon>
        <taxon>Pseudomonadati</taxon>
        <taxon>Bacteroidota</taxon>
        <taxon>Cytophagia</taxon>
        <taxon>Cytophagales</taxon>
        <taxon>Spirosomataceae</taxon>
        <taxon>Dyadobacter</taxon>
    </lineage>
</organism>
<dbReference type="InterPro" id="IPR020103">
    <property type="entry name" value="PsdUridine_synth_cat_dom_sf"/>
</dbReference>
<comment type="similarity">
    <text evidence="1 3">Belongs to the pseudouridine synthase RsuA family.</text>
</comment>
<dbReference type="PROSITE" id="PS01149">
    <property type="entry name" value="PSI_RSU"/>
    <property type="match status" value="1"/>
</dbReference>
<protein>
    <recommendedName>
        <fullName evidence="3">Pseudouridine synthase</fullName>
        <ecNumber evidence="3">5.4.99.-</ecNumber>
    </recommendedName>
</protein>
<dbReference type="GO" id="GO:0160137">
    <property type="term" value="F:23S rRNA pseudouridine(2457) synthase activity"/>
    <property type="evidence" value="ECO:0007669"/>
    <property type="project" value="UniProtKB-EC"/>
</dbReference>
<dbReference type="InterPro" id="IPR042092">
    <property type="entry name" value="PsdUridine_s_RsuA/RluB/E/F_cat"/>
</dbReference>
<dbReference type="PANTHER" id="PTHR47683">
    <property type="entry name" value="PSEUDOURIDINE SYNTHASE FAMILY PROTEIN-RELATED"/>
    <property type="match status" value="1"/>
</dbReference>
<dbReference type="InterPro" id="IPR006145">
    <property type="entry name" value="PsdUridine_synth_RsuA/RluA"/>
</dbReference>
<name>A0ABM8UWF5_9BACT</name>
<reference evidence="5 6" key="1">
    <citation type="submission" date="2021-04" db="EMBL/GenBank/DDBJ databases">
        <authorList>
            <person name="Rodrigo-Torres L."/>
            <person name="Arahal R. D."/>
            <person name="Lucena T."/>
        </authorList>
    </citation>
    <scope>NUCLEOTIDE SEQUENCE [LARGE SCALE GENOMIC DNA]</scope>
    <source>
        <strain evidence="5 6">CECT 9623</strain>
    </source>
</reference>
<keyword evidence="6" id="KW-1185">Reference proteome</keyword>
<dbReference type="EMBL" id="CAJRAU010000008">
    <property type="protein sequence ID" value="CAG5073190.1"/>
    <property type="molecule type" value="Genomic_DNA"/>
</dbReference>
<gene>
    <name evidence="5" type="primary">rluE_2</name>
    <name evidence="5" type="ORF">DYBT9623_04693</name>
</gene>
<evidence type="ECO:0000256" key="3">
    <source>
        <dbReference type="RuleBase" id="RU003887"/>
    </source>
</evidence>
<evidence type="ECO:0000313" key="6">
    <source>
        <dbReference type="Proteomes" id="UP000679725"/>
    </source>
</evidence>
<evidence type="ECO:0000256" key="1">
    <source>
        <dbReference type="ARBA" id="ARBA00008348"/>
    </source>
</evidence>
<dbReference type="Gene3D" id="3.30.70.580">
    <property type="entry name" value="Pseudouridine synthase I, catalytic domain, N-terminal subdomain"/>
    <property type="match status" value="1"/>
</dbReference>
<dbReference type="InterPro" id="IPR000748">
    <property type="entry name" value="PsdUridine_synth_RsuA/RluB/E/F"/>
</dbReference>
<dbReference type="EC" id="5.4.99.-" evidence="3"/>
<evidence type="ECO:0000259" key="4">
    <source>
        <dbReference type="Pfam" id="PF00849"/>
    </source>
</evidence>
<keyword evidence="2 3" id="KW-0413">Isomerase</keyword>
<dbReference type="InterPro" id="IPR020094">
    <property type="entry name" value="TruA/RsuA/RluB/E/F_N"/>
</dbReference>
<evidence type="ECO:0000256" key="2">
    <source>
        <dbReference type="ARBA" id="ARBA00023235"/>
    </source>
</evidence>
<dbReference type="InterPro" id="IPR018496">
    <property type="entry name" value="PsdUridine_synth_RsuA/RluB_CS"/>
</dbReference>
<sequence length="203" mass="23192">MPQPSHRYFIINKPPNMVSQFVSTDEVGLLGDLDFEFPEGTHAIGRLDSHSEGLLILTTNKRVTNLLFMGEVPHKRTYWVNVGHLVSEQTLQLLRNGIGIRVKGGVEYITNPCEVEIIPRPAILTKHKNETYENIPNTWLEMTLTEGKFHQIRKMVRVAGHRCKRLVRVSIEELELGDLPPGGVREIEETEFFRLLKIKNGQS</sequence>
<dbReference type="NCBIfam" id="TIGR00093">
    <property type="entry name" value="pseudouridine synthase"/>
    <property type="match status" value="1"/>
</dbReference>
<dbReference type="Pfam" id="PF00849">
    <property type="entry name" value="PseudoU_synth_2"/>
    <property type="match status" value="1"/>
</dbReference>
<dbReference type="Gene3D" id="3.30.70.1560">
    <property type="entry name" value="Alpha-L RNA-binding motif"/>
    <property type="match status" value="1"/>
</dbReference>
<accession>A0ABM8UWF5</accession>